<evidence type="ECO:0000256" key="6">
    <source>
        <dbReference type="PIRSR" id="PIRSR601382-2"/>
    </source>
</evidence>
<dbReference type="PRINTS" id="PR00747">
    <property type="entry name" value="GLYHDRLASE47"/>
</dbReference>
<dbReference type="InterPro" id="IPR050749">
    <property type="entry name" value="Glycosyl_Hydrolase_47"/>
</dbReference>
<keyword evidence="6" id="KW-0106">Calcium</keyword>
<comment type="similarity">
    <text evidence="3 8">Belongs to the glycosyl hydrolase 47 family.</text>
</comment>
<dbReference type="InterPro" id="IPR001382">
    <property type="entry name" value="Glyco_hydro_47"/>
</dbReference>
<dbReference type="AlphaFoldDB" id="A0A6G0W8P7"/>
<gene>
    <name evidence="10" type="ORF">Ae201684_018123</name>
</gene>
<keyword evidence="8" id="KW-0326">Glycosidase</keyword>
<evidence type="ECO:0000256" key="5">
    <source>
        <dbReference type="ARBA" id="ARBA00023157"/>
    </source>
</evidence>
<dbReference type="InterPro" id="IPR012341">
    <property type="entry name" value="6hp_glycosidase-like_sf"/>
</dbReference>
<keyword evidence="9" id="KW-0732">Signal</keyword>
<dbReference type="Pfam" id="PF01532">
    <property type="entry name" value="Glyco_hydro_47"/>
    <property type="match status" value="1"/>
</dbReference>
<proteinExistence type="inferred from homology"/>
<dbReference type="EC" id="3.2.1.-" evidence="8"/>
<evidence type="ECO:0000256" key="3">
    <source>
        <dbReference type="ARBA" id="ARBA00007658"/>
    </source>
</evidence>
<dbReference type="GO" id="GO:0005975">
    <property type="term" value="P:carbohydrate metabolic process"/>
    <property type="evidence" value="ECO:0007669"/>
    <property type="project" value="InterPro"/>
</dbReference>
<evidence type="ECO:0000313" key="11">
    <source>
        <dbReference type="Proteomes" id="UP000481153"/>
    </source>
</evidence>
<dbReference type="InterPro" id="IPR036026">
    <property type="entry name" value="Seven-hairpin_glycosidases"/>
</dbReference>
<name>A0A6G0W8P7_9STRA</name>
<keyword evidence="5 7" id="KW-1015">Disulfide bond</keyword>
<evidence type="ECO:0000313" key="10">
    <source>
        <dbReference type="EMBL" id="KAF0722892.1"/>
    </source>
</evidence>
<evidence type="ECO:0000256" key="4">
    <source>
        <dbReference type="ARBA" id="ARBA00022801"/>
    </source>
</evidence>
<dbReference type="PANTHER" id="PTHR11742">
    <property type="entry name" value="MANNOSYL-OLIGOSACCHARIDE ALPHA-1,2-MANNOSIDASE-RELATED"/>
    <property type="match status" value="1"/>
</dbReference>
<evidence type="ECO:0000256" key="7">
    <source>
        <dbReference type="PIRSR" id="PIRSR601382-3"/>
    </source>
</evidence>
<dbReference type="GO" id="GO:0004571">
    <property type="term" value="F:mannosyl-oligosaccharide 1,2-alpha-mannosidase activity"/>
    <property type="evidence" value="ECO:0007669"/>
    <property type="project" value="InterPro"/>
</dbReference>
<dbReference type="Proteomes" id="UP000481153">
    <property type="component" value="Unassembled WGS sequence"/>
</dbReference>
<dbReference type="SUPFAM" id="SSF48225">
    <property type="entry name" value="Seven-hairpin glycosidases"/>
    <property type="match status" value="1"/>
</dbReference>
<feature type="signal peptide" evidence="9">
    <location>
        <begin position="1"/>
        <end position="26"/>
    </location>
</feature>
<feature type="disulfide bond" evidence="7">
    <location>
        <begin position="360"/>
        <end position="393"/>
    </location>
</feature>
<dbReference type="GO" id="GO:0005783">
    <property type="term" value="C:endoplasmic reticulum"/>
    <property type="evidence" value="ECO:0007669"/>
    <property type="project" value="TreeGrafter"/>
</dbReference>
<dbReference type="GO" id="GO:0000139">
    <property type="term" value="C:Golgi membrane"/>
    <property type="evidence" value="ECO:0007669"/>
    <property type="project" value="TreeGrafter"/>
</dbReference>
<keyword evidence="11" id="KW-1185">Reference proteome</keyword>
<dbReference type="PANTHER" id="PTHR11742:SF6">
    <property type="entry name" value="MANNOSYL-OLIGOSACCHARIDE ALPHA-1,2-MANNOSIDASE IA-RELATED"/>
    <property type="match status" value="1"/>
</dbReference>
<dbReference type="Gene3D" id="1.50.10.10">
    <property type="match status" value="1"/>
</dbReference>
<evidence type="ECO:0000256" key="2">
    <source>
        <dbReference type="ARBA" id="ARBA00004922"/>
    </source>
</evidence>
<keyword evidence="6" id="KW-0479">Metal-binding</keyword>
<evidence type="ECO:0000256" key="9">
    <source>
        <dbReference type="SAM" id="SignalP"/>
    </source>
</evidence>
<feature type="binding site" evidence="6">
    <location>
        <position position="513"/>
    </location>
    <ligand>
        <name>Ca(2+)</name>
        <dbReference type="ChEBI" id="CHEBI:29108"/>
    </ligand>
</feature>
<evidence type="ECO:0000256" key="1">
    <source>
        <dbReference type="ARBA" id="ARBA00001913"/>
    </source>
</evidence>
<comment type="caution">
    <text evidence="10">The sequence shown here is derived from an EMBL/GenBank/DDBJ whole genome shotgun (WGS) entry which is preliminary data.</text>
</comment>
<dbReference type="VEuPathDB" id="FungiDB:AeMF1_019000"/>
<comment type="pathway">
    <text evidence="2">Protein modification; protein glycosylation.</text>
</comment>
<protein>
    <recommendedName>
        <fullName evidence="8">alpha-1,2-Mannosidase</fullName>
        <ecNumber evidence="8">3.2.1.-</ecNumber>
    </recommendedName>
</protein>
<sequence>MAQMPTALKLVLFLVMLSMIALLELAIIPRVHGPFRYVSEVRAKATHFRPTVSIDKFIPSPEEDLDDVQKSRLSAVRQAMVHAWSSYEKNAFGADEVGPVSGTRRQDVWGGIGVTLVDSLDTLYIMGMHDEFQRARDWVANEMDFSHLGKDGGTISVFEVIIRQLGGLLSAYDLSQDEVFKKRAVEFANMLLPAFEDNVFYTHYNVYAQTSKLTNYYWWQRGLLADFGSLQLEMRYLSDITGNPEYAAKGDAFYEVVRREGSYQNTGLFPIDFEPAYGTFAKTDSFITFGARGDSFYEYLLKVWIYSGKHDSFLRETYDAAVDGMERYLLVHSEPDDAYYLQELLIPSMEGSPKQDHLLCFVPGMLALGTLGETNATKVARHLDLAKKLMQTCYTMYSRQPTGLAPDMVEFPGYRVLESSYHLRPETVESLMYLYRITNDTTYREWGWHLFESLEKYAKTTHGYGTVHHVDDLKTYYIEDKMESFFLAETLKYHYMLQTSSSFLPLDKYVLNTEAHPLTINHAANKSKNVPS</sequence>
<keyword evidence="4 8" id="KW-0378">Hydrolase</keyword>
<organism evidence="10 11">
    <name type="scientific">Aphanomyces euteiches</name>
    <dbReference type="NCBI Taxonomy" id="100861"/>
    <lineage>
        <taxon>Eukaryota</taxon>
        <taxon>Sar</taxon>
        <taxon>Stramenopiles</taxon>
        <taxon>Oomycota</taxon>
        <taxon>Saprolegniomycetes</taxon>
        <taxon>Saprolegniales</taxon>
        <taxon>Verrucalvaceae</taxon>
        <taxon>Aphanomyces</taxon>
    </lineage>
</organism>
<dbReference type="EMBL" id="VJMJ01000320">
    <property type="protein sequence ID" value="KAF0722892.1"/>
    <property type="molecule type" value="Genomic_DNA"/>
</dbReference>
<reference evidence="10 11" key="1">
    <citation type="submission" date="2019-07" db="EMBL/GenBank/DDBJ databases">
        <title>Genomics analysis of Aphanomyces spp. identifies a new class of oomycete effector associated with host adaptation.</title>
        <authorList>
            <person name="Gaulin E."/>
        </authorList>
    </citation>
    <scope>NUCLEOTIDE SEQUENCE [LARGE SCALE GENOMIC DNA]</scope>
    <source>
        <strain evidence="10 11">ATCC 201684</strain>
    </source>
</reference>
<feature type="chain" id="PRO_5026345004" description="alpha-1,2-Mannosidase" evidence="9">
    <location>
        <begin position="27"/>
        <end position="532"/>
    </location>
</feature>
<dbReference type="GO" id="GO:0005509">
    <property type="term" value="F:calcium ion binding"/>
    <property type="evidence" value="ECO:0007669"/>
    <property type="project" value="InterPro"/>
</dbReference>
<accession>A0A6G0W8P7</accession>
<comment type="cofactor">
    <cofactor evidence="1 6">
        <name>Ca(2+)</name>
        <dbReference type="ChEBI" id="CHEBI:29108"/>
    </cofactor>
</comment>
<evidence type="ECO:0000256" key="8">
    <source>
        <dbReference type="RuleBase" id="RU361193"/>
    </source>
</evidence>